<reference evidence="1" key="1">
    <citation type="submission" date="2020-03" db="EMBL/GenBank/DDBJ databases">
        <title>The deep terrestrial virosphere.</title>
        <authorList>
            <person name="Holmfeldt K."/>
            <person name="Nilsson E."/>
            <person name="Simone D."/>
            <person name="Lopez-Fernandez M."/>
            <person name="Wu X."/>
            <person name="de Brujin I."/>
            <person name="Lundin D."/>
            <person name="Andersson A."/>
            <person name="Bertilsson S."/>
            <person name="Dopson M."/>
        </authorList>
    </citation>
    <scope>NUCLEOTIDE SEQUENCE</scope>
    <source>
        <strain evidence="1">MM415A00976</strain>
    </source>
</reference>
<gene>
    <name evidence="1" type="ORF">MM415A00976_0021</name>
</gene>
<accession>A0A6M3KAI2</accession>
<protein>
    <submittedName>
        <fullName evidence="1">Uncharacterized protein</fullName>
    </submittedName>
</protein>
<dbReference type="AlphaFoldDB" id="A0A6M3KAI2"/>
<name>A0A6M3KAI2_9ZZZZ</name>
<organism evidence="1">
    <name type="scientific">viral metagenome</name>
    <dbReference type="NCBI Taxonomy" id="1070528"/>
    <lineage>
        <taxon>unclassified sequences</taxon>
        <taxon>metagenomes</taxon>
        <taxon>organismal metagenomes</taxon>
    </lineage>
</organism>
<sequence length="240" mass="25591">MSYTDEWDATFEAVPAAGDDVSDGAEVIRDFKLAVRERLREFKTEGTFTATPASTKTLTMTTDLTASILKGAPIQYVIGGTTYYGIVSAIASNLLTIAGPPLGGDVTSLIYMDRSRVSQLVVMIPGTYEDASNTALIVSDLYSSLVWQKALSYLVRYRVYSNTKDTSSDGKASVRINATEVNTVAGGLTLAAAKTWYTTEVDIDAAAYDVNPGEAIEVTAVKGTTGDASDLTVEMTFVTP</sequence>
<dbReference type="EMBL" id="MT142357">
    <property type="protein sequence ID" value="QJA78877.1"/>
    <property type="molecule type" value="Genomic_DNA"/>
</dbReference>
<proteinExistence type="predicted"/>
<evidence type="ECO:0000313" key="1">
    <source>
        <dbReference type="EMBL" id="QJA78877.1"/>
    </source>
</evidence>